<reference evidence="1" key="1">
    <citation type="submission" date="2014-09" db="EMBL/GenBank/DDBJ databases">
        <authorList>
            <person name="Magalhaes I.L.F."/>
            <person name="Oliveira U."/>
            <person name="Santos F.R."/>
            <person name="Vidigal T.H.D.A."/>
            <person name="Brescovit A.D."/>
            <person name="Santos A.J."/>
        </authorList>
    </citation>
    <scope>NUCLEOTIDE SEQUENCE</scope>
    <source>
        <tissue evidence="1">Shoot tissue taken approximately 20 cm above the soil surface</tissue>
    </source>
</reference>
<accession>A0A0A8YWV7</accession>
<proteinExistence type="predicted"/>
<reference evidence="1" key="2">
    <citation type="journal article" date="2015" name="Data Brief">
        <title>Shoot transcriptome of the giant reed, Arundo donax.</title>
        <authorList>
            <person name="Barrero R.A."/>
            <person name="Guerrero F.D."/>
            <person name="Moolhuijzen P."/>
            <person name="Goolsby J.A."/>
            <person name="Tidwell J."/>
            <person name="Bellgard S.E."/>
            <person name="Bellgard M.I."/>
        </authorList>
    </citation>
    <scope>NUCLEOTIDE SEQUENCE</scope>
    <source>
        <tissue evidence="1">Shoot tissue taken approximately 20 cm above the soil surface</tissue>
    </source>
</reference>
<name>A0A0A8YWV7_ARUDO</name>
<dbReference type="EMBL" id="GBRH01266834">
    <property type="protein sequence ID" value="JAD31061.1"/>
    <property type="molecule type" value="Transcribed_RNA"/>
</dbReference>
<dbReference type="AlphaFoldDB" id="A0A0A8YWV7"/>
<protein>
    <submittedName>
        <fullName evidence="1">Uncharacterized protein</fullName>
    </submittedName>
</protein>
<organism evidence="1">
    <name type="scientific">Arundo donax</name>
    <name type="common">Giant reed</name>
    <name type="synonym">Donax arundinaceus</name>
    <dbReference type="NCBI Taxonomy" id="35708"/>
    <lineage>
        <taxon>Eukaryota</taxon>
        <taxon>Viridiplantae</taxon>
        <taxon>Streptophyta</taxon>
        <taxon>Embryophyta</taxon>
        <taxon>Tracheophyta</taxon>
        <taxon>Spermatophyta</taxon>
        <taxon>Magnoliopsida</taxon>
        <taxon>Liliopsida</taxon>
        <taxon>Poales</taxon>
        <taxon>Poaceae</taxon>
        <taxon>PACMAD clade</taxon>
        <taxon>Arundinoideae</taxon>
        <taxon>Arundineae</taxon>
        <taxon>Arundo</taxon>
    </lineage>
</organism>
<sequence>MSSSKKDFVSVQMNWLQLLAFVKILQSLRRMEESVEYLGKSKPHWKMVSMKLK</sequence>
<evidence type="ECO:0000313" key="1">
    <source>
        <dbReference type="EMBL" id="JAD31061.1"/>
    </source>
</evidence>